<dbReference type="EMBL" id="CAJPEV010004954">
    <property type="protein sequence ID" value="CAG0902541.1"/>
    <property type="molecule type" value="Genomic_DNA"/>
</dbReference>
<comment type="similarity">
    <text evidence="2 10">Belongs to the glycosyltransferase 31 family.</text>
</comment>
<evidence type="ECO:0000256" key="2">
    <source>
        <dbReference type="ARBA" id="ARBA00008661"/>
    </source>
</evidence>
<keyword evidence="5 10" id="KW-0812">Transmembrane</keyword>
<feature type="compositionally biased region" description="Basic and acidic residues" evidence="11">
    <location>
        <begin position="44"/>
        <end position="57"/>
    </location>
</feature>
<dbReference type="AlphaFoldDB" id="A0A7R9FSF6"/>
<evidence type="ECO:0000313" key="12">
    <source>
        <dbReference type="EMBL" id="CAD7252866.1"/>
    </source>
</evidence>
<evidence type="ECO:0000256" key="11">
    <source>
        <dbReference type="SAM" id="MobiDB-lite"/>
    </source>
</evidence>
<dbReference type="Proteomes" id="UP000677054">
    <property type="component" value="Unassembled WGS sequence"/>
</dbReference>
<evidence type="ECO:0000313" key="13">
    <source>
        <dbReference type="Proteomes" id="UP000677054"/>
    </source>
</evidence>
<dbReference type="EMBL" id="LR904471">
    <property type="protein sequence ID" value="CAD7252866.1"/>
    <property type="molecule type" value="Genomic_DNA"/>
</dbReference>
<dbReference type="OrthoDB" id="115198at2759"/>
<protein>
    <recommendedName>
        <fullName evidence="10">Hexosyltransferase</fullName>
        <ecNumber evidence="10">2.4.1.-</ecNumber>
    </recommendedName>
</protein>
<keyword evidence="8 10" id="KW-0333">Golgi apparatus</keyword>
<gene>
    <name evidence="12" type="ORF">DSTB1V02_LOCUS12617</name>
</gene>
<evidence type="ECO:0000256" key="3">
    <source>
        <dbReference type="ARBA" id="ARBA00022676"/>
    </source>
</evidence>
<proteinExistence type="inferred from homology"/>
<keyword evidence="9 10" id="KW-0472">Membrane</keyword>
<dbReference type="EC" id="2.4.1.-" evidence="10"/>
<keyword evidence="6 10" id="KW-0735">Signal-anchor</keyword>
<dbReference type="Gene3D" id="3.90.550.50">
    <property type="match status" value="1"/>
</dbReference>
<sequence>MRSGPHLMRRQSLGGGPQRKEPIVCMRPDLSGSRRSPDLPGSRRSPDLSEDTWKEPHPSPIQQRFLNRCVLHKLCVIFCLSFVYATVGLTVNSTRENPGERLQVEAEPRVLWSPRVQGEGCTVQGEGCEVQGEGCKVQGEGCTVLVLVHSAPGNAVQRRVVRETWGSVRSFVDRGRVVSVRVVFVVGNPVEGGVDGVEESLESERQRFHDIVRGDFQDTYRNLSVKSILGLKWATQVHPDALLVVKADDDVIVDVPSFWNHLRRSFSGDLVDLDGTLFCSVHLGAKPQRFGKWKVTESEYPGSEYPPYCAGLAYALTTNSARKLLERRTRTRGSVPSLWIDDVYVTGVLAEEAGFRHFRLNLRYALGLGEGARACERPPCPFLVVHVSQGDMVAASGVVKVVWQNMMASRIEESSRER</sequence>
<evidence type="ECO:0000256" key="1">
    <source>
        <dbReference type="ARBA" id="ARBA00004323"/>
    </source>
</evidence>
<name>A0A7R9FSF6_9CRUS</name>
<evidence type="ECO:0000256" key="5">
    <source>
        <dbReference type="ARBA" id="ARBA00022692"/>
    </source>
</evidence>
<evidence type="ECO:0000256" key="8">
    <source>
        <dbReference type="ARBA" id="ARBA00023034"/>
    </source>
</evidence>
<accession>A0A7R9FSF6</accession>
<evidence type="ECO:0000256" key="9">
    <source>
        <dbReference type="ARBA" id="ARBA00023136"/>
    </source>
</evidence>
<reference evidence="12" key="1">
    <citation type="submission" date="2020-11" db="EMBL/GenBank/DDBJ databases">
        <authorList>
            <person name="Tran Van P."/>
        </authorList>
    </citation>
    <scope>NUCLEOTIDE SEQUENCE</scope>
</reference>
<dbReference type="PANTHER" id="PTHR11214">
    <property type="entry name" value="BETA-1,3-N-ACETYLGLUCOSAMINYLTRANSFERASE"/>
    <property type="match status" value="1"/>
</dbReference>
<evidence type="ECO:0000256" key="4">
    <source>
        <dbReference type="ARBA" id="ARBA00022679"/>
    </source>
</evidence>
<evidence type="ECO:0000256" key="10">
    <source>
        <dbReference type="RuleBase" id="RU363063"/>
    </source>
</evidence>
<dbReference type="GO" id="GO:0006493">
    <property type="term" value="P:protein O-linked glycosylation"/>
    <property type="evidence" value="ECO:0007669"/>
    <property type="project" value="TreeGrafter"/>
</dbReference>
<dbReference type="PANTHER" id="PTHR11214:SF376">
    <property type="entry name" value="HEXOSYLTRANSFERASE"/>
    <property type="match status" value="1"/>
</dbReference>
<organism evidence="12">
    <name type="scientific">Darwinula stevensoni</name>
    <dbReference type="NCBI Taxonomy" id="69355"/>
    <lineage>
        <taxon>Eukaryota</taxon>
        <taxon>Metazoa</taxon>
        <taxon>Ecdysozoa</taxon>
        <taxon>Arthropoda</taxon>
        <taxon>Crustacea</taxon>
        <taxon>Oligostraca</taxon>
        <taxon>Ostracoda</taxon>
        <taxon>Podocopa</taxon>
        <taxon>Podocopida</taxon>
        <taxon>Darwinulocopina</taxon>
        <taxon>Darwinuloidea</taxon>
        <taxon>Darwinulidae</taxon>
        <taxon>Darwinula</taxon>
    </lineage>
</organism>
<evidence type="ECO:0000256" key="6">
    <source>
        <dbReference type="ARBA" id="ARBA00022968"/>
    </source>
</evidence>
<comment type="subcellular location">
    <subcellularLocation>
        <location evidence="1 10">Golgi apparatus membrane</location>
        <topology evidence="1 10">Single-pass type II membrane protein</topology>
    </subcellularLocation>
</comment>
<dbReference type="GO" id="GO:0016758">
    <property type="term" value="F:hexosyltransferase activity"/>
    <property type="evidence" value="ECO:0007669"/>
    <property type="project" value="InterPro"/>
</dbReference>
<dbReference type="InterPro" id="IPR002659">
    <property type="entry name" value="Glyco_trans_31"/>
</dbReference>
<feature type="transmembrane region" description="Helical" evidence="10">
    <location>
        <begin position="70"/>
        <end position="91"/>
    </location>
</feature>
<feature type="region of interest" description="Disordered" evidence="11">
    <location>
        <begin position="1"/>
        <end position="58"/>
    </location>
</feature>
<evidence type="ECO:0000256" key="7">
    <source>
        <dbReference type="ARBA" id="ARBA00022989"/>
    </source>
</evidence>
<keyword evidence="3 10" id="KW-0328">Glycosyltransferase</keyword>
<keyword evidence="7 10" id="KW-1133">Transmembrane helix</keyword>
<dbReference type="Pfam" id="PF01762">
    <property type="entry name" value="Galactosyl_T"/>
    <property type="match status" value="1"/>
</dbReference>
<dbReference type="GO" id="GO:0000139">
    <property type="term" value="C:Golgi membrane"/>
    <property type="evidence" value="ECO:0007669"/>
    <property type="project" value="UniProtKB-SubCell"/>
</dbReference>
<keyword evidence="13" id="KW-1185">Reference proteome</keyword>
<keyword evidence="4" id="KW-0808">Transferase</keyword>